<dbReference type="SUPFAM" id="SSF51064">
    <property type="entry name" value="Head domain of nucleotide exchange factor GrpE"/>
    <property type="match status" value="1"/>
</dbReference>
<dbReference type="GO" id="GO:0051082">
    <property type="term" value="F:unfolded protein binding"/>
    <property type="evidence" value="ECO:0007669"/>
    <property type="project" value="TreeGrafter"/>
</dbReference>
<dbReference type="HAMAP" id="MF_01151">
    <property type="entry name" value="GrpE"/>
    <property type="match status" value="1"/>
</dbReference>
<evidence type="ECO:0000256" key="1">
    <source>
        <dbReference type="ARBA" id="ARBA00009054"/>
    </source>
</evidence>
<keyword evidence="3" id="KW-0963">Cytoplasm</keyword>
<feature type="compositionally biased region" description="Basic and acidic residues" evidence="5">
    <location>
        <begin position="22"/>
        <end position="45"/>
    </location>
</feature>
<keyword evidence="2 3" id="KW-0143">Chaperone</keyword>
<dbReference type="GO" id="GO:0051087">
    <property type="term" value="F:protein-folding chaperone binding"/>
    <property type="evidence" value="ECO:0007669"/>
    <property type="project" value="InterPro"/>
</dbReference>
<evidence type="ECO:0000256" key="3">
    <source>
        <dbReference type="HAMAP-Rule" id="MF_01151"/>
    </source>
</evidence>
<sequence>MSKHKDQEENELIEENNNQENSVKESESTENMSDNKQELTPEEKLAQEKDKFIRLFAEFDNYKKRTTKERLDQIKYSNKDMVEALLPVLDDFDRAIKELEKDDKSADALEGIKLIYNKLFNTLKEKGVSIIEVNPGDDFNIDLHEAITQIPAPDQNLKDKIVDVVQQGYLLHDKVIRYAKVVVGK</sequence>
<dbReference type="Gene3D" id="2.30.22.10">
    <property type="entry name" value="Head domain of nucleotide exchange factor GrpE"/>
    <property type="match status" value="1"/>
</dbReference>
<evidence type="ECO:0000256" key="4">
    <source>
        <dbReference type="RuleBase" id="RU004478"/>
    </source>
</evidence>
<comment type="similarity">
    <text evidence="1 3 4">Belongs to the GrpE family.</text>
</comment>
<dbReference type="GO" id="GO:0005737">
    <property type="term" value="C:cytoplasm"/>
    <property type="evidence" value="ECO:0007669"/>
    <property type="project" value="UniProtKB-SubCell"/>
</dbReference>
<dbReference type="CDD" id="cd00446">
    <property type="entry name" value="GrpE"/>
    <property type="match status" value="1"/>
</dbReference>
<dbReference type="PANTHER" id="PTHR21237:SF23">
    <property type="entry name" value="GRPE PROTEIN HOMOLOG, MITOCHONDRIAL"/>
    <property type="match status" value="1"/>
</dbReference>
<accession>A0A2S8AAC4</accession>
<keyword evidence="7" id="KW-1185">Reference proteome</keyword>
<comment type="caution">
    <text evidence="6">The sequence shown here is derived from an EMBL/GenBank/DDBJ whole genome shotgun (WGS) entry which is preliminary data.</text>
</comment>
<comment type="subcellular location">
    <subcellularLocation>
        <location evidence="3">Cytoplasm</location>
    </subcellularLocation>
</comment>
<dbReference type="AlphaFoldDB" id="A0A2S8AAC4"/>
<evidence type="ECO:0000313" key="6">
    <source>
        <dbReference type="EMBL" id="PQL91530.1"/>
    </source>
</evidence>
<dbReference type="PRINTS" id="PR00773">
    <property type="entry name" value="GRPEPROTEIN"/>
</dbReference>
<dbReference type="InterPro" id="IPR009012">
    <property type="entry name" value="GrpE_head"/>
</dbReference>
<comment type="subunit">
    <text evidence="3">Homodimer.</text>
</comment>
<organism evidence="6 7">
    <name type="scientific">Apibacter adventoris</name>
    <dbReference type="NCBI Taxonomy" id="1679466"/>
    <lineage>
        <taxon>Bacteria</taxon>
        <taxon>Pseudomonadati</taxon>
        <taxon>Bacteroidota</taxon>
        <taxon>Flavobacteriia</taxon>
        <taxon>Flavobacteriales</taxon>
        <taxon>Weeksellaceae</taxon>
        <taxon>Apibacter</taxon>
    </lineage>
</organism>
<dbReference type="Proteomes" id="UP000238042">
    <property type="component" value="Unassembled WGS sequence"/>
</dbReference>
<dbReference type="EMBL" id="PSZM01000040">
    <property type="protein sequence ID" value="PQL91530.1"/>
    <property type="molecule type" value="Genomic_DNA"/>
</dbReference>
<name>A0A2S8AAC4_9FLAO</name>
<keyword evidence="3" id="KW-0346">Stress response</keyword>
<evidence type="ECO:0000313" key="7">
    <source>
        <dbReference type="Proteomes" id="UP000238042"/>
    </source>
</evidence>
<dbReference type="Pfam" id="PF01025">
    <property type="entry name" value="GrpE"/>
    <property type="match status" value="1"/>
</dbReference>
<reference evidence="6 7" key="1">
    <citation type="submission" date="2018-02" db="EMBL/GenBank/DDBJ databases">
        <title>Genome sequences of Apibacter spp., gut symbionts of Asian honey bees.</title>
        <authorList>
            <person name="Kwong W.K."/>
            <person name="Steele M.I."/>
            <person name="Moran N.A."/>
        </authorList>
    </citation>
    <scope>NUCLEOTIDE SEQUENCE [LARGE SCALE GENOMIC DNA]</scope>
    <source>
        <strain evidence="7">wkB301</strain>
    </source>
</reference>
<comment type="function">
    <text evidence="3">Participates actively in the response to hyperosmotic and heat shock by preventing the aggregation of stress-denatured proteins, in association with DnaK and GrpE. It is the nucleotide exchange factor for DnaK and may function as a thermosensor. Unfolded proteins bind initially to DnaJ; upon interaction with the DnaJ-bound protein, DnaK hydrolyzes its bound ATP, resulting in the formation of a stable complex. GrpE releases ADP from DnaK; ATP binding to DnaK triggers the release of the substrate protein, thus completing the reaction cycle. Several rounds of ATP-dependent interactions between DnaJ, DnaK and GrpE are required for fully efficient folding.</text>
</comment>
<gene>
    <name evidence="3 6" type="primary">grpE</name>
    <name evidence="6" type="ORF">C4S77_06875</name>
</gene>
<feature type="region of interest" description="Disordered" evidence="5">
    <location>
        <begin position="1"/>
        <end position="45"/>
    </location>
</feature>
<evidence type="ECO:0000256" key="5">
    <source>
        <dbReference type="SAM" id="MobiDB-lite"/>
    </source>
</evidence>
<dbReference type="GO" id="GO:0006457">
    <property type="term" value="P:protein folding"/>
    <property type="evidence" value="ECO:0007669"/>
    <property type="project" value="InterPro"/>
</dbReference>
<dbReference type="InterPro" id="IPR013805">
    <property type="entry name" value="GrpE_CC"/>
</dbReference>
<dbReference type="SUPFAM" id="SSF58014">
    <property type="entry name" value="Coiled-coil domain of nucleotide exchange factor GrpE"/>
    <property type="match status" value="1"/>
</dbReference>
<dbReference type="OrthoDB" id="9812586at2"/>
<dbReference type="GO" id="GO:0042803">
    <property type="term" value="F:protein homodimerization activity"/>
    <property type="evidence" value="ECO:0007669"/>
    <property type="project" value="InterPro"/>
</dbReference>
<dbReference type="RefSeq" id="WP_105246939.1">
    <property type="nucleotide sequence ID" value="NZ_PSZM01000040.1"/>
</dbReference>
<protein>
    <recommendedName>
        <fullName evidence="3">Protein GrpE</fullName>
    </recommendedName>
    <alternativeName>
        <fullName evidence="3">HSP-70 cofactor</fullName>
    </alternativeName>
</protein>
<dbReference type="InterPro" id="IPR000740">
    <property type="entry name" value="GrpE"/>
</dbReference>
<dbReference type="GO" id="GO:0000774">
    <property type="term" value="F:adenyl-nucleotide exchange factor activity"/>
    <property type="evidence" value="ECO:0007669"/>
    <property type="project" value="InterPro"/>
</dbReference>
<evidence type="ECO:0000256" key="2">
    <source>
        <dbReference type="ARBA" id="ARBA00023186"/>
    </source>
</evidence>
<dbReference type="Gene3D" id="3.90.20.20">
    <property type="match status" value="1"/>
</dbReference>
<proteinExistence type="inferred from homology"/>
<dbReference type="PANTHER" id="PTHR21237">
    <property type="entry name" value="GRPE PROTEIN"/>
    <property type="match status" value="1"/>
</dbReference>